<evidence type="ECO:0000313" key="2">
    <source>
        <dbReference type="Proteomes" id="UP000254773"/>
    </source>
</evidence>
<organism evidence="1 2">
    <name type="scientific">Salmonella enterica</name>
    <name type="common">Salmonella choleraesuis</name>
    <dbReference type="NCBI Taxonomy" id="28901"/>
    <lineage>
        <taxon>Bacteria</taxon>
        <taxon>Pseudomonadati</taxon>
        <taxon>Pseudomonadota</taxon>
        <taxon>Gammaproteobacteria</taxon>
        <taxon>Enterobacterales</taxon>
        <taxon>Enterobacteriaceae</taxon>
        <taxon>Salmonella</taxon>
    </lineage>
</organism>
<reference evidence="1 2" key="1">
    <citation type="submission" date="2018-06" db="EMBL/GenBank/DDBJ databases">
        <authorList>
            <consortium name="Pathogen Informatics"/>
            <person name="Doyle S."/>
        </authorList>
    </citation>
    <scope>NUCLEOTIDE SEQUENCE [LARGE SCALE GENOMIC DNA]</scope>
    <source>
        <strain evidence="1 2">NCTC9854</strain>
    </source>
</reference>
<evidence type="ECO:0000313" key="1">
    <source>
        <dbReference type="EMBL" id="SUG52449.1"/>
    </source>
</evidence>
<dbReference type="EMBL" id="UGWI01000003">
    <property type="protein sequence ID" value="SUG52449.1"/>
    <property type="molecule type" value="Genomic_DNA"/>
</dbReference>
<name>A0A379TSG9_SALER</name>
<dbReference type="Proteomes" id="UP000254773">
    <property type="component" value="Unassembled WGS sequence"/>
</dbReference>
<dbReference type="RefSeq" id="WP_023228884.1">
    <property type="nucleotide sequence ID" value="NZ_BCOB01000057.1"/>
</dbReference>
<proteinExistence type="predicted"/>
<sequence length="82" mass="9402">MNGNELCSSDLLAEKLKHLSSMLQIARRTLDSNEGCIYLNEVSDMMGAAGIMTQECEVLRRQIDAELYQQNSKYFNYFNQSQ</sequence>
<protein>
    <submittedName>
        <fullName evidence="1">Uncharacterized protein</fullName>
    </submittedName>
</protein>
<accession>A0A379TSG9</accession>
<gene>
    <name evidence="1" type="ORF">NCTC9854_04560</name>
</gene>
<dbReference type="AlphaFoldDB" id="A0A379TSG9"/>